<dbReference type="Proteomes" id="UP001458880">
    <property type="component" value="Unassembled WGS sequence"/>
</dbReference>
<sequence>MPQDVKSFLLYGSNFDYILFTNAVRFAENGGKIWFISPDRFQQLPTGITVLDKEILRNITMLYLKDSSELLKHLNSIHMWYRIPEMIILNNFHKYRSIGETNSVEWAYLSASLLDACRACSRKLNKNVTLVVSCNIDSNNSKLVQNIVDLYFDDVINSESLPSNCIIPNI</sequence>
<accession>A0AAW1JDV4</accession>
<gene>
    <name evidence="1" type="ORF">QE152_g30716</name>
</gene>
<dbReference type="AlphaFoldDB" id="A0AAW1JDV4"/>
<organism evidence="1 2">
    <name type="scientific">Popillia japonica</name>
    <name type="common">Japanese beetle</name>
    <dbReference type="NCBI Taxonomy" id="7064"/>
    <lineage>
        <taxon>Eukaryota</taxon>
        <taxon>Metazoa</taxon>
        <taxon>Ecdysozoa</taxon>
        <taxon>Arthropoda</taxon>
        <taxon>Hexapoda</taxon>
        <taxon>Insecta</taxon>
        <taxon>Pterygota</taxon>
        <taxon>Neoptera</taxon>
        <taxon>Endopterygota</taxon>
        <taxon>Coleoptera</taxon>
        <taxon>Polyphaga</taxon>
        <taxon>Scarabaeiformia</taxon>
        <taxon>Scarabaeidae</taxon>
        <taxon>Rutelinae</taxon>
        <taxon>Popillia</taxon>
    </lineage>
</organism>
<keyword evidence="2" id="KW-1185">Reference proteome</keyword>
<protein>
    <submittedName>
        <fullName evidence="1">Uncharacterized protein</fullName>
    </submittedName>
</protein>
<comment type="caution">
    <text evidence="1">The sequence shown here is derived from an EMBL/GenBank/DDBJ whole genome shotgun (WGS) entry which is preliminary data.</text>
</comment>
<dbReference type="EMBL" id="JASPKY010000417">
    <property type="protein sequence ID" value="KAK9701280.1"/>
    <property type="molecule type" value="Genomic_DNA"/>
</dbReference>
<evidence type="ECO:0000313" key="2">
    <source>
        <dbReference type="Proteomes" id="UP001458880"/>
    </source>
</evidence>
<reference evidence="1 2" key="1">
    <citation type="journal article" date="2024" name="BMC Genomics">
        <title>De novo assembly and annotation of Popillia japonica's genome with initial clues to its potential as an invasive pest.</title>
        <authorList>
            <person name="Cucini C."/>
            <person name="Boschi S."/>
            <person name="Funari R."/>
            <person name="Cardaioli E."/>
            <person name="Iannotti N."/>
            <person name="Marturano G."/>
            <person name="Paoli F."/>
            <person name="Bruttini M."/>
            <person name="Carapelli A."/>
            <person name="Frati F."/>
            <person name="Nardi F."/>
        </authorList>
    </citation>
    <scope>NUCLEOTIDE SEQUENCE [LARGE SCALE GENOMIC DNA]</scope>
    <source>
        <strain evidence="1">DMR45628</strain>
    </source>
</reference>
<dbReference type="GO" id="GO:0097196">
    <property type="term" value="C:Shu complex"/>
    <property type="evidence" value="ECO:0007669"/>
    <property type="project" value="TreeGrafter"/>
</dbReference>
<dbReference type="PANTHER" id="PTHR28653">
    <property type="match status" value="1"/>
</dbReference>
<dbReference type="GO" id="GO:0003697">
    <property type="term" value="F:single-stranded DNA binding"/>
    <property type="evidence" value="ECO:0007669"/>
    <property type="project" value="TreeGrafter"/>
</dbReference>
<proteinExistence type="predicted"/>
<dbReference type="PANTHER" id="PTHR28653:SF1">
    <property type="entry name" value="ATPASE SWSAP1"/>
    <property type="match status" value="1"/>
</dbReference>
<evidence type="ECO:0000313" key="1">
    <source>
        <dbReference type="EMBL" id="KAK9701280.1"/>
    </source>
</evidence>
<name>A0AAW1JDV4_POPJA</name>
<dbReference type="GO" id="GO:0000724">
    <property type="term" value="P:double-strand break repair via homologous recombination"/>
    <property type="evidence" value="ECO:0007669"/>
    <property type="project" value="TreeGrafter"/>
</dbReference>